<evidence type="ECO:0000313" key="1">
    <source>
        <dbReference type="EMBL" id="GAA3642929.1"/>
    </source>
</evidence>
<dbReference type="RefSeq" id="WP_344810029.1">
    <property type="nucleotide sequence ID" value="NZ_BAABAB010000056.1"/>
</dbReference>
<comment type="caution">
    <text evidence="1">The sequence shown here is derived from an EMBL/GenBank/DDBJ whole genome shotgun (WGS) entry which is preliminary data.</text>
</comment>
<evidence type="ECO:0000313" key="2">
    <source>
        <dbReference type="Proteomes" id="UP001501490"/>
    </source>
</evidence>
<dbReference type="InterPro" id="IPR032710">
    <property type="entry name" value="NTF2-like_dom_sf"/>
</dbReference>
<gene>
    <name evidence="1" type="ORF">GCM10022236_51940</name>
</gene>
<organism evidence="1 2">
    <name type="scientific">Microlunatus ginsengisoli</name>
    <dbReference type="NCBI Taxonomy" id="363863"/>
    <lineage>
        <taxon>Bacteria</taxon>
        <taxon>Bacillati</taxon>
        <taxon>Actinomycetota</taxon>
        <taxon>Actinomycetes</taxon>
        <taxon>Propionibacteriales</taxon>
        <taxon>Propionibacteriaceae</taxon>
        <taxon>Microlunatus</taxon>
    </lineage>
</organism>
<protein>
    <recommendedName>
        <fullName evidence="3">Nuclear transport factor 2 family protein</fullName>
    </recommendedName>
</protein>
<evidence type="ECO:0008006" key="3">
    <source>
        <dbReference type="Google" id="ProtNLM"/>
    </source>
</evidence>
<name>A0ABP7AYP8_9ACTN</name>
<proteinExistence type="predicted"/>
<dbReference type="Proteomes" id="UP001501490">
    <property type="component" value="Unassembled WGS sequence"/>
</dbReference>
<dbReference type="SUPFAM" id="SSF54427">
    <property type="entry name" value="NTF2-like"/>
    <property type="match status" value="1"/>
</dbReference>
<dbReference type="Gene3D" id="3.10.450.50">
    <property type="match status" value="1"/>
</dbReference>
<sequence length="122" mass="14274">MFDHMVIVKNPNMIERYYHPDFELTTNGMTQGYEAFARGHATVYATPIAYAVEYDEDAWVSTEDQVAGRLWITTSRPGEEPKRLEVVLIASLLDGKIYRLWELTWPDWSSLEAFKTYDQEQF</sequence>
<dbReference type="EMBL" id="BAABAB010000056">
    <property type="protein sequence ID" value="GAA3642929.1"/>
    <property type="molecule type" value="Genomic_DNA"/>
</dbReference>
<keyword evidence="2" id="KW-1185">Reference proteome</keyword>
<accession>A0ABP7AYP8</accession>
<reference evidence="2" key="1">
    <citation type="journal article" date="2019" name="Int. J. Syst. Evol. Microbiol.">
        <title>The Global Catalogue of Microorganisms (GCM) 10K type strain sequencing project: providing services to taxonomists for standard genome sequencing and annotation.</title>
        <authorList>
            <consortium name="The Broad Institute Genomics Platform"/>
            <consortium name="The Broad Institute Genome Sequencing Center for Infectious Disease"/>
            <person name="Wu L."/>
            <person name="Ma J."/>
        </authorList>
    </citation>
    <scope>NUCLEOTIDE SEQUENCE [LARGE SCALE GENOMIC DNA]</scope>
    <source>
        <strain evidence="2">JCM 16929</strain>
    </source>
</reference>